<dbReference type="EMBL" id="CP018866">
    <property type="protein sequence ID" value="AST90385.1"/>
    <property type="molecule type" value="Genomic_DNA"/>
</dbReference>
<dbReference type="KEGG" id="bcoh:BC6307_03415"/>
<evidence type="ECO:0000313" key="2">
    <source>
        <dbReference type="Proteomes" id="UP000215224"/>
    </source>
</evidence>
<gene>
    <name evidence="1" type="ORF">BC6307_03415</name>
</gene>
<dbReference type="Proteomes" id="UP000215224">
    <property type="component" value="Chromosome"/>
</dbReference>
<keyword evidence="2" id="KW-1185">Reference proteome</keyword>
<sequence>MFKIFLKTDKAMNDVTETMIKYGWFHSENVYKKSKNRKVLITFSWENHSLVGTFAQSLNFKEYEFIHHALIDLIDNLHATYDDSHCCLGYLEDGSQTFIVTNWAAWEKFLTTAKLKSLEGKKVSVQDENENVLLEGLLVDYETDPFNDIFTIISCSVITLFGERKTTGSNLKIEAVYE</sequence>
<proteinExistence type="predicted"/>
<reference evidence="1 2" key="1">
    <citation type="submission" date="2016-12" db="EMBL/GenBank/DDBJ databases">
        <title>The whole genome sequencing and assembly of Bacillus cohnii DSM 6307T strain.</title>
        <authorList>
            <person name="Lee Y.-J."/>
            <person name="Yi H."/>
            <person name="Bahn Y.-S."/>
            <person name="Kim J.F."/>
            <person name="Lee D.-W."/>
        </authorList>
    </citation>
    <scope>NUCLEOTIDE SEQUENCE [LARGE SCALE GENOMIC DNA]</scope>
    <source>
        <strain evidence="1 2">DSM 6307</strain>
    </source>
</reference>
<organism evidence="1 2">
    <name type="scientific">Sutcliffiella cohnii</name>
    <dbReference type="NCBI Taxonomy" id="33932"/>
    <lineage>
        <taxon>Bacteria</taxon>
        <taxon>Bacillati</taxon>
        <taxon>Bacillota</taxon>
        <taxon>Bacilli</taxon>
        <taxon>Bacillales</taxon>
        <taxon>Bacillaceae</taxon>
        <taxon>Sutcliffiella</taxon>
    </lineage>
</organism>
<evidence type="ECO:0000313" key="1">
    <source>
        <dbReference type="EMBL" id="AST90385.1"/>
    </source>
</evidence>
<dbReference type="RefSeq" id="WP_066416742.1">
    <property type="nucleotide sequence ID" value="NZ_CP018866.1"/>
</dbReference>
<accession>A0A223KLM6</accession>
<dbReference type="AlphaFoldDB" id="A0A223KLM6"/>
<name>A0A223KLM6_9BACI</name>
<protein>
    <submittedName>
        <fullName evidence="1">Uncharacterized protein</fullName>
    </submittedName>
</protein>